<dbReference type="Proteomes" id="UP000036958">
    <property type="component" value="Unassembled WGS sequence"/>
</dbReference>
<accession>A0A0L8VDY5</accession>
<gene>
    <name evidence="1" type="ORF">NC99_05150</name>
</gene>
<dbReference type="EMBL" id="LGIA01000023">
    <property type="protein sequence ID" value="KOH46675.1"/>
    <property type="molecule type" value="Genomic_DNA"/>
</dbReference>
<proteinExistence type="predicted"/>
<sequence length="40" mass="4878">MFKTLHSITFIPPNKCYFIDFFKSFFDTFNFNLKLFVSKC</sequence>
<reference evidence="2" key="1">
    <citation type="submission" date="2015-07" db="EMBL/GenBank/DDBJ databases">
        <title>Genome sequencing of Sunxiuqinia dokdonensis strain SK.</title>
        <authorList>
            <person name="Ahn S."/>
            <person name="Kim B.-C."/>
        </authorList>
    </citation>
    <scope>NUCLEOTIDE SEQUENCE [LARGE SCALE GENOMIC DNA]</scope>
    <source>
        <strain evidence="2">SK</strain>
    </source>
</reference>
<organism evidence="1 2">
    <name type="scientific">Sunxiuqinia dokdonensis</name>
    <dbReference type="NCBI Taxonomy" id="1409788"/>
    <lineage>
        <taxon>Bacteria</taxon>
        <taxon>Pseudomonadati</taxon>
        <taxon>Bacteroidota</taxon>
        <taxon>Bacteroidia</taxon>
        <taxon>Marinilabiliales</taxon>
        <taxon>Prolixibacteraceae</taxon>
        <taxon>Sunxiuqinia</taxon>
    </lineage>
</organism>
<dbReference type="AlphaFoldDB" id="A0A0L8VDY5"/>
<name>A0A0L8VDY5_9BACT</name>
<comment type="caution">
    <text evidence="1">The sequence shown here is derived from an EMBL/GenBank/DDBJ whole genome shotgun (WGS) entry which is preliminary data.</text>
</comment>
<evidence type="ECO:0000313" key="2">
    <source>
        <dbReference type="Proteomes" id="UP000036958"/>
    </source>
</evidence>
<protein>
    <submittedName>
        <fullName evidence="1">Uncharacterized protein</fullName>
    </submittedName>
</protein>
<evidence type="ECO:0000313" key="1">
    <source>
        <dbReference type="EMBL" id="KOH46675.1"/>
    </source>
</evidence>
<keyword evidence="2" id="KW-1185">Reference proteome</keyword>